<comment type="caution">
    <text evidence="1">The sequence shown here is derived from an EMBL/GenBank/DDBJ whole genome shotgun (WGS) entry which is preliminary data.</text>
</comment>
<protein>
    <submittedName>
        <fullName evidence="1">Uncharacterized protein</fullName>
    </submittedName>
</protein>
<accession>A0ACB9AQS9</accession>
<dbReference type="EMBL" id="CM042041">
    <property type="protein sequence ID" value="KAI3711990.1"/>
    <property type="molecule type" value="Genomic_DNA"/>
</dbReference>
<evidence type="ECO:0000313" key="1">
    <source>
        <dbReference type="EMBL" id="KAI3711990.1"/>
    </source>
</evidence>
<proteinExistence type="predicted"/>
<reference evidence="2" key="1">
    <citation type="journal article" date="2022" name="Mol. Ecol. Resour.">
        <title>The genomes of chicory, endive, great burdock and yacon provide insights into Asteraceae palaeo-polyploidization history and plant inulin production.</title>
        <authorList>
            <person name="Fan W."/>
            <person name="Wang S."/>
            <person name="Wang H."/>
            <person name="Wang A."/>
            <person name="Jiang F."/>
            <person name="Liu H."/>
            <person name="Zhao H."/>
            <person name="Xu D."/>
            <person name="Zhang Y."/>
        </authorList>
    </citation>
    <scope>NUCLEOTIDE SEQUENCE [LARGE SCALE GENOMIC DNA]</scope>
    <source>
        <strain evidence="2">cv. Yunnan</strain>
    </source>
</reference>
<sequence>MCNARPCIGLHGRVKAKGIKQGTEDTVPGRGEQTWAMHDHALGCTAVQPTFSPQLCLVASYDGIHDKPTRTLIMQKLLTTHNVLSTLGFYRWIMYAKWNTRVRIELCNGHKLLPHFLHLPYLLALLFDKPQNGGNCSCYHPFSYITSCLKNLFSEFGCPESLIPHPTLKTVHCPQCTNACNEMLCGNLNAWSFKGKETSTPPINSVYNLGPKLIVAVRLCLSAACQRFASKTLSNFLEI</sequence>
<dbReference type="Proteomes" id="UP001056120">
    <property type="component" value="Linkage Group LG24"/>
</dbReference>
<keyword evidence="2" id="KW-1185">Reference proteome</keyword>
<evidence type="ECO:0000313" key="2">
    <source>
        <dbReference type="Proteomes" id="UP001056120"/>
    </source>
</evidence>
<gene>
    <name evidence="1" type="ORF">L1987_70539</name>
</gene>
<reference evidence="1 2" key="2">
    <citation type="journal article" date="2022" name="Mol. Ecol. Resour.">
        <title>The genomes of chicory, endive, great burdock and yacon provide insights into Asteraceae paleo-polyploidization history and plant inulin production.</title>
        <authorList>
            <person name="Fan W."/>
            <person name="Wang S."/>
            <person name="Wang H."/>
            <person name="Wang A."/>
            <person name="Jiang F."/>
            <person name="Liu H."/>
            <person name="Zhao H."/>
            <person name="Xu D."/>
            <person name="Zhang Y."/>
        </authorList>
    </citation>
    <scope>NUCLEOTIDE SEQUENCE [LARGE SCALE GENOMIC DNA]</scope>
    <source>
        <strain evidence="2">cv. Yunnan</strain>
        <tissue evidence="1">Leaves</tissue>
    </source>
</reference>
<organism evidence="1 2">
    <name type="scientific">Smallanthus sonchifolius</name>
    <dbReference type="NCBI Taxonomy" id="185202"/>
    <lineage>
        <taxon>Eukaryota</taxon>
        <taxon>Viridiplantae</taxon>
        <taxon>Streptophyta</taxon>
        <taxon>Embryophyta</taxon>
        <taxon>Tracheophyta</taxon>
        <taxon>Spermatophyta</taxon>
        <taxon>Magnoliopsida</taxon>
        <taxon>eudicotyledons</taxon>
        <taxon>Gunneridae</taxon>
        <taxon>Pentapetalae</taxon>
        <taxon>asterids</taxon>
        <taxon>campanulids</taxon>
        <taxon>Asterales</taxon>
        <taxon>Asteraceae</taxon>
        <taxon>Asteroideae</taxon>
        <taxon>Heliantheae alliance</taxon>
        <taxon>Millerieae</taxon>
        <taxon>Smallanthus</taxon>
    </lineage>
</organism>
<name>A0ACB9AQS9_9ASTR</name>